<feature type="domain" description="HTH araC/xylS-type" evidence="4">
    <location>
        <begin position="226"/>
        <end position="324"/>
    </location>
</feature>
<dbReference type="PROSITE" id="PS01124">
    <property type="entry name" value="HTH_ARAC_FAMILY_2"/>
    <property type="match status" value="1"/>
</dbReference>
<dbReference type="FunFam" id="1.10.10.60:FF:000090">
    <property type="entry name" value="Transcriptional regulator ArgR, AraC family"/>
    <property type="match status" value="1"/>
</dbReference>
<keyword evidence="2" id="KW-0238">DNA-binding</keyword>
<dbReference type="InterPro" id="IPR009057">
    <property type="entry name" value="Homeodomain-like_sf"/>
</dbReference>
<dbReference type="PROSITE" id="PS00041">
    <property type="entry name" value="HTH_ARAC_FAMILY_1"/>
    <property type="match status" value="1"/>
</dbReference>
<dbReference type="GO" id="GO:0003700">
    <property type="term" value="F:DNA-binding transcription factor activity"/>
    <property type="evidence" value="ECO:0007669"/>
    <property type="project" value="InterPro"/>
</dbReference>
<dbReference type="Pfam" id="PF12833">
    <property type="entry name" value="HTH_18"/>
    <property type="match status" value="1"/>
</dbReference>
<dbReference type="Gene3D" id="3.40.50.880">
    <property type="match status" value="1"/>
</dbReference>
<evidence type="ECO:0000256" key="1">
    <source>
        <dbReference type="ARBA" id="ARBA00023015"/>
    </source>
</evidence>
<dbReference type="PRINTS" id="PR00032">
    <property type="entry name" value="HTHARAC"/>
</dbReference>
<dbReference type="OrthoDB" id="9816344at2"/>
<comment type="caution">
    <text evidence="5">The sequence shown here is derived from an EMBL/GenBank/DDBJ whole genome shotgun (WGS) entry which is preliminary data.</text>
</comment>
<dbReference type="Gene3D" id="1.10.10.60">
    <property type="entry name" value="Homeodomain-like"/>
    <property type="match status" value="2"/>
</dbReference>
<dbReference type="EMBL" id="QJKI01000014">
    <property type="protein sequence ID" value="PXX77915.1"/>
    <property type="molecule type" value="Genomic_DNA"/>
</dbReference>
<keyword evidence="6" id="KW-1185">Reference proteome</keyword>
<gene>
    <name evidence="5" type="ORF">DFR34_1142</name>
</gene>
<organism evidence="5 6">
    <name type="scientific">Rivihabitans pingtungensis</name>
    <dbReference type="NCBI Taxonomy" id="1054498"/>
    <lineage>
        <taxon>Bacteria</taxon>
        <taxon>Pseudomonadati</taxon>
        <taxon>Pseudomonadota</taxon>
        <taxon>Betaproteobacteria</taxon>
        <taxon>Neisseriales</taxon>
        <taxon>Aquaspirillaceae</taxon>
        <taxon>Rivihabitans</taxon>
    </lineage>
</organism>
<evidence type="ECO:0000256" key="3">
    <source>
        <dbReference type="ARBA" id="ARBA00023163"/>
    </source>
</evidence>
<dbReference type="SMART" id="SM00342">
    <property type="entry name" value="HTH_ARAC"/>
    <property type="match status" value="1"/>
</dbReference>
<keyword evidence="1" id="KW-0805">Transcription regulation</keyword>
<dbReference type="CDD" id="cd03136">
    <property type="entry name" value="GATase1_AraC_ArgR_like"/>
    <property type="match status" value="1"/>
</dbReference>
<dbReference type="RefSeq" id="WP_110391163.1">
    <property type="nucleotide sequence ID" value="NZ_QJKI01000014.1"/>
</dbReference>
<dbReference type="InterPro" id="IPR018060">
    <property type="entry name" value="HTH_AraC"/>
</dbReference>
<proteinExistence type="predicted"/>
<evidence type="ECO:0000313" key="5">
    <source>
        <dbReference type="EMBL" id="PXX77915.1"/>
    </source>
</evidence>
<name>A0A318KQA8_9NEIS</name>
<evidence type="ECO:0000313" key="6">
    <source>
        <dbReference type="Proteomes" id="UP000247555"/>
    </source>
</evidence>
<sequence length="349" mass="36936">MFDWLVEPGPPPRVGLLLLPGFSLAELALWRTAQAQLHQLAGPAAGACLTLSADGAPVLSDLGLPTPVDAALSPAALDGLSALLVFASGLPPPLPASDARVAALSAAARARLVLGGVHAGAFWLAAAGLLGGCRASVHWSLHEAFAERYPQVALSGNLFEFDRQRLTCGGGVAVLDMFLALTARQHGQALAGQVAEHFLLERLRPGDERQRVGLRAQLGATPPKLAKAVALMEAHMEDLLTTDQIADQVCVSRRQLERLFKQALDQAPSQYYLELRLNRARQLLRQTSGSIIQIGLSCGFSSGSHFSNAYRHHFGLSPREERRQGGGDATACRANASPAAGGCLEWDAS</sequence>
<dbReference type="GO" id="GO:0043565">
    <property type="term" value="F:sequence-specific DNA binding"/>
    <property type="evidence" value="ECO:0007669"/>
    <property type="project" value="InterPro"/>
</dbReference>
<dbReference type="InterPro" id="IPR018062">
    <property type="entry name" value="HTH_AraC-typ_CS"/>
</dbReference>
<dbReference type="AlphaFoldDB" id="A0A318KQA8"/>
<dbReference type="PANTHER" id="PTHR46796">
    <property type="entry name" value="HTH-TYPE TRANSCRIPTIONAL ACTIVATOR RHAS-RELATED"/>
    <property type="match status" value="1"/>
</dbReference>
<accession>A0A318KQA8</accession>
<reference evidence="5 6" key="1">
    <citation type="submission" date="2018-05" db="EMBL/GenBank/DDBJ databases">
        <title>Genomic Encyclopedia of Type Strains, Phase IV (KMG-IV): sequencing the most valuable type-strain genomes for metagenomic binning, comparative biology and taxonomic classification.</title>
        <authorList>
            <person name="Goeker M."/>
        </authorList>
    </citation>
    <scope>NUCLEOTIDE SEQUENCE [LARGE SCALE GENOMIC DNA]</scope>
    <source>
        <strain evidence="5 6">DSM 29661</strain>
    </source>
</reference>
<dbReference type="Proteomes" id="UP000247555">
    <property type="component" value="Unassembled WGS sequence"/>
</dbReference>
<evidence type="ECO:0000259" key="4">
    <source>
        <dbReference type="PROSITE" id="PS01124"/>
    </source>
</evidence>
<dbReference type="SUPFAM" id="SSF52317">
    <property type="entry name" value="Class I glutamine amidotransferase-like"/>
    <property type="match status" value="1"/>
</dbReference>
<dbReference type="SUPFAM" id="SSF46689">
    <property type="entry name" value="Homeodomain-like"/>
    <property type="match status" value="2"/>
</dbReference>
<dbReference type="InterPro" id="IPR050204">
    <property type="entry name" value="AraC_XylS_family_regulators"/>
</dbReference>
<dbReference type="InterPro" id="IPR020449">
    <property type="entry name" value="Tscrpt_reg_AraC-type_HTH"/>
</dbReference>
<keyword evidence="3" id="KW-0804">Transcription</keyword>
<dbReference type="InterPro" id="IPR029062">
    <property type="entry name" value="Class_I_gatase-like"/>
</dbReference>
<evidence type="ECO:0000256" key="2">
    <source>
        <dbReference type="ARBA" id="ARBA00023125"/>
    </source>
</evidence>
<protein>
    <submittedName>
        <fullName evidence="5">Transcriptional regulator GlxA family with amidase domain</fullName>
    </submittedName>
</protein>